<reference evidence="2" key="1">
    <citation type="submission" date="2023-10" db="EMBL/GenBank/DDBJ databases">
        <authorList>
            <person name="Chen Y."/>
            <person name="Shah S."/>
            <person name="Dougan E. K."/>
            <person name="Thang M."/>
            <person name="Chan C."/>
        </authorList>
    </citation>
    <scope>NUCLEOTIDE SEQUENCE [LARGE SCALE GENOMIC DNA]</scope>
</reference>
<dbReference type="InterPro" id="IPR002563">
    <property type="entry name" value="Flavin_Rdtase-like_dom"/>
</dbReference>
<organism evidence="2 3">
    <name type="scientific">Prorocentrum cordatum</name>
    <dbReference type="NCBI Taxonomy" id="2364126"/>
    <lineage>
        <taxon>Eukaryota</taxon>
        <taxon>Sar</taxon>
        <taxon>Alveolata</taxon>
        <taxon>Dinophyceae</taxon>
        <taxon>Prorocentrales</taxon>
        <taxon>Prorocentraceae</taxon>
        <taxon>Prorocentrum</taxon>
    </lineage>
</organism>
<keyword evidence="3" id="KW-1185">Reference proteome</keyword>
<dbReference type="EMBL" id="CAUYUJ010017504">
    <property type="protein sequence ID" value="CAK0875343.1"/>
    <property type="molecule type" value="Genomic_DNA"/>
</dbReference>
<evidence type="ECO:0000259" key="1">
    <source>
        <dbReference type="Pfam" id="PF01613"/>
    </source>
</evidence>
<feature type="domain" description="Flavin reductase like" evidence="1">
    <location>
        <begin position="5"/>
        <end position="123"/>
    </location>
</feature>
<dbReference type="InterPro" id="IPR012349">
    <property type="entry name" value="Split_barrel_FMN-bd"/>
</dbReference>
<dbReference type="SUPFAM" id="SSF50475">
    <property type="entry name" value="FMN-binding split barrel"/>
    <property type="match status" value="1"/>
</dbReference>
<evidence type="ECO:0000313" key="3">
    <source>
        <dbReference type="Proteomes" id="UP001189429"/>
    </source>
</evidence>
<name>A0ABN9VPS6_9DINO</name>
<protein>
    <recommendedName>
        <fullName evidence="1">Flavin reductase like domain-containing protein</fullName>
    </recommendedName>
</protein>
<proteinExistence type="predicted"/>
<dbReference type="Gene3D" id="2.30.110.10">
    <property type="entry name" value="Electron Transport, Fmn-binding Protein, Chain A"/>
    <property type="match status" value="1"/>
</dbReference>
<accession>A0ABN9VPS6</accession>
<gene>
    <name evidence="2" type="ORF">PCOR1329_LOCUS60028</name>
</gene>
<evidence type="ECO:0000313" key="2">
    <source>
        <dbReference type="EMBL" id="CAK0875343.1"/>
    </source>
</evidence>
<dbReference type="Proteomes" id="UP001189429">
    <property type="component" value="Unassembled WGS sequence"/>
</dbReference>
<sequence>MNILTYASPVGIRPQRVWCISVYRKTLSHSNFMQQRSGVLQVLSEEHAPLTHLLGGQSGREVDKAEGCRDLGFGWHREGFVEESLLPGCLAYLRLNLLEVVSAGDHDVAVCSVEKILVPTDAAALSNARPMQSAFLREKGLISNKGQAVPPDTN</sequence>
<comment type="caution">
    <text evidence="2">The sequence shown here is derived from an EMBL/GenBank/DDBJ whole genome shotgun (WGS) entry which is preliminary data.</text>
</comment>
<dbReference type="Pfam" id="PF01613">
    <property type="entry name" value="Flavin_Reduct"/>
    <property type="match status" value="1"/>
</dbReference>